<protein>
    <submittedName>
        <fullName evidence="1">Uncharacterized protein</fullName>
    </submittedName>
</protein>
<gene>
    <name evidence="1" type="ORF">AAF712_010103</name>
</gene>
<reference evidence="1 2" key="1">
    <citation type="submission" date="2024-05" db="EMBL/GenBank/DDBJ databases">
        <title>A draft genome resource for the thread blight pathogen Marasmius tenuissimus strain MS-2.</title>
        <authorList>
            <person name="Yulfo-Soto G.E."/>
            <person name="Baruah I.K."/>
            <person name="Amoako-Attah I."/>
            <person name="Bukari Y."/>
            <person name="Meinhardt L.W."/>
            <person name="Bailey B.A."/>
            <person name="Cohen S.P."/>
        </authorList>
    </citation>
    <scope>NUCLEOTIDE SEQUENCE [LARGE SCALE GENOMIC DNA]</scope>
    <source>
        <strain evidence="1 2">MS-2</strain>
    </source>
</reference>
<evidence type="ECO:0000313" key="1">
    <source>
        <dbReference type="EMBL" id="KAL0062972.1"/>
    </source>
</evidence>
<sequence>MSNQPRYTKWGDSTYEMPPIGVVEGAGKPEGFKSVMDEATSTIHHSGTTSFGSQALESNMIVFTVQPAPSPDATRANHPDWYTMCIITPEIKRKILSTPGYPKPLNRPPQPRHRIAKSPVSGFGMFATADLELGDLVFSERAHLIMSPAIYQPANLPAHYTKAQIIQAALYEQEKTIEFGIGKLPKDMQEEYRALHNCHLHDGSGPLLGVLRTNSLCIEPGYHDDLRECSFDIPERFRTDV</sequence>
<dbReference type="SUPFAM" id="SSF82199">
    <property type="entry name" value="SET domain"/>
    <property type="match status" value="1"/>
</dbReference>
<evidence type="ECO:0000313" key="2">
    <source>
        <dbReference type="Proteomes" id="UP001437256"/>
    </source>
</evidence>
<name>A0ABR2ZMT2_9AGAR</name>
<dbReference type="InterPro" id="IPR046341">
    <property type="entry name" value="SET_dom_sf"/>
</dbReference>
<comment type="caution">
    <text evidence="1">The sequence shown here is derived from an EMBL/GenBank/DDBJ whole genome shotgun (WGS) entry which is preliminary data.</text>
</comment>
<accession>A0ABR2ZMT2</accession>
<dbReference type="EMBL" id="JBBXMP010000090">
    <property type="protein sequence ID" value="KAL0062972.1"/>
    <property type="molecule type" value="Genomic_DNA"/>
</dbReference>
<organism evidence="1 2">
    <name type="scientific">Marasmius tenuissimus</name>
    <dbReference type="NCBI Taxonomy" id="585030"/>
    <lineage>
        <taxon>Eukaryota</taxon>
        <taxon>Fungi</taxon>
        <taxon>Dikarya</taxon>
        <taxon>Basidiomycota</taxon>
        <taxon>Agaricomycotina</taxon>
        <taxon>Agaricomycetes</taxon>
        <taxon>Agaricomycetidae</taxon>
        <taxon>Agaricales</taxon>
        <taxon>Marasmiineae</taxon>
        <taxon>Marasmiaceae</taxon>
        <taxon>Marasmius</taxon>
    </lineage>
</organism>
<dbReference type="Proteomes" id="UP001437256">
    <property type="component" value="Unassembled WGS sequence"/>
</dbReference>
<keyword evidence="2" id="KW-1185">Reference proteome</keyword>
<proteinExistence type="predicted"/>